<protein>
    <submittedName>
        <fullName evidence="1">Chromosomal replication initiator DnaA</fullName>
    </submittedName>
</protein>
<dbReference type="EMBL" id="PPRF01000035">
    <property type="protein sequence ID" value="PNZ27688.1"/>
    <property type="molecule type" value="Genomic_DNA"/>
</dbReference>
<organism evidence="1 3">
    <name type="scientific">Staphylococcus rostri</name>
    <dbReference type="NCBI Taxonomy" id="522262"/>
    <lineage>
        <taxon>Bacteria</taxon>
        <taxon>Bacillati</taxon>
        <taxon>Bacillota</taxon>
        <taxon>Bacilli</taxon>
        <taxon>Bacillales</taxon>
        <taxon>Staphylococcaceae</taxon>
        <taxon>Staphylococcus</taxon>
    </lineage>
</organism>
<proteinExistence type="predicted"/>
<gene>
    <name evidence="2" type="ORF">CD122_05960</name>
    <name evidence="1" type="ORF">CD122_08885</name>
</gene>
<reference evidence="1 3" key="1">
    <citation type="submission" date="2017-08" db="EMBL/GenBank/DDBJ databases">
        <title>Draft genome sequences of 64 type strains of genus Staph aureus.</title>
        <authorList>
            <person name="Cole K."/>
            <person name="Golubchik T."/>
            <person name="Russell J."/>
            <person name="Foster D."/>
            <person name="Llewelyn M."/>
            <person name="Wilson D."/>
            <person name="Crook D."/>
            <person name="Paul J."/>
        </authorList>
    </citation>
    <scope>NUCLEOTIDE SEQUENCE [LARGE SCALE GENOMIC DNA]</scope>
    <source>
        <strain evidence="1 3">DSM 21968</strain>
    </source>
</reference>
<keyword evidence="3" id="KW-1185">Reference proteome</keyword>
<dbReference type="AlphaFoldDB" id="A0A2K3YLB2"/>
<comment type="caution">
    <text evidence="1">The sequence shown here is derived from an EMBL/GenBank/DDBJ whole genome shotgun (WGS) entry which is preliminary data.</text>
</comment>
<evidence type="ECO:0000313" key="1">
    <source>
        <dbReference type="EMBL" id="PNZ26038.1"/>
    </source>
</evidence>
<name>A0A2K3YLB2_9STAP</name>
<accession>A0A2K3YLB2</accession>
<feature type="non-terminal residue" evidence="1">
    <location>
        <position position="1"/>
    </location>
</feature>
<sequence length="30" mass="3313">VRHSPSVTLNNKKFENASLSMLVDAIRNGN</sequence>
<evidence type="ECO:0000313" key="2">
    <source>
        <dbReference type="EMBL" id="PNZ27688.1"/>
    </source>
</evidence>
<dbReference type="Proteomes" id="UP000242752">
    <property type="component" value="Unassembled WGS sequence"/>
</dbReference>
<dbReference type="EMBL" id="PPRF01000061">
    <property type="protein sequence ID" value="PNZ26038.1"/>
    <property type="molecule type" value="Genomic_DNA"/>
</dbReference>
<evidence type="ECO:0000313" key="3">
    <source>
        <dbReference type="Proteomes" id="UP000242752"/>
    </source>
</evidence>